<accession>A0A8H5DWX9</accession>
<feature type="region of interest" description="Disordered" evidence="1">
    <location>
        <begin position="57"/>
        <end position="84"/>
    </location>
</feature>
<evidence type="ECO:0000313" key="3">
    <source>
        <dbReference type="Proteomes" id="UP000573603"/>
    </source>
</evidence>
<comment type="caution">
    <text evidence="2">The sequence shown here is derived from an EMBL/GenBank/DDBJ whole genome shotgun (WGS) entry which is preliminary data.</text>
</comment>
<dbReference type="AlphaFoldDB" id="A0A8H5DWX9"/>
<evidence type="ECO:0000256" key="1">
    <source>
        <dbReference type="SAM" id="MobiDB-lite"/>
    </source>
</evidence>
<reference evidence="2 3" key="1">
    <citation type="journal article" date="2020" name="BMC Genomics">
        <title>Correction to: Identification and distribution of gene clusters required for synthesis of sphingolipid metabolism inhibitors in diverse species of the filamentous fungus Fusarium.</title>
        <authorList>
            <person name="Kim H.S."/>
            <person name="Lohmar J.M."/>
            <person name="Busman M."/>
            <person name="Brown D.W."/>
            <person name="Naumann T.A."/>
            <person name="Divon H.H."/>
            <person name="Lysoe E."/>
            <person name="Uhlig S."/>
            <person name="Proctor R.H."/>
        </authorList>
    </citation>
    <scope>NUCLEOTIDE SEQUENCE [LARGE SCALE GENOMIC DNA]</scope>
    <source>
        <strain evidence="2 3">NRRL 25214</strain>
    </source>
</reference>
<sequence length="167" mass="18893">MLVYPLDFVLLVIDHCGFTNLAHRDLLHPIFGEKNLKQLKVLSQKEGIHIPEEALEETAEKKGRKRKYTAPGSEDLVLPPSSKRVRGPDDILKLYQFKSISEAGERSARGFESHKRSLQTRIFEKSQGLVISNTRSKPTTLHPAVVFESPNHARYFGELMASKALDQ</sequence>
<keyword evidence="3" id="KW-1185">Reference proteome</keyword>
<protein>
    <submittedName>
        <fullName evidence="2">Uncharacterized protein</fullName>
    </submittedName>
</protein>
<gene>
    <name evidence="2" type="ORF">FANTH_10176</name>
</gene>
<name>A0A8H5DWX9_9HYPO</name>
<organism evidence="2 3">
    <name type="scientific">Fusarium anthophilum</name>
    <dbReference type="NCBI Taxonomy" id="48485"/>
    <lineage>
        <taxon>Eukaryota</taxon>
        <taxon>Fungi</taxon>
        <taxon>Dikarya</taxon>
        <taxon>Ascomycota</taxon>
        <taxon>Pezizomycotina</taxon>
        <taxon>Sordariomycetes</taxon>
        <taxon>Hypocreomycetidae</taxon>
        <taxon>Hypocreales</taxon>
        <taxon>Nectriaceae</taxon>
        <taxon>Fusarium</taxon>
        <taxon>Fusarium fujikuroi species complex</taxon>
    </lineage>
</organism>
<proteinExistence type="predicted"/>
<dbReference type="Proteomes" id="UP000573603">
    <property type="component" value="Unassembled WGS sequence"/>
</dbReference>
<dbReference type="EMBL" id="JABEVY010000282">
    <property type="protein sequence ID" value="KAF5238848.1"/>
    <property type="molecule type" value="Genomic_DNA"/>
</dbReference>
<evidence type="ECO:0000313" key="2">
    <source>
        <dbReference type="EMBL" id="KAF5238848.1"/>
    </source>
</evidence>